<reference evidence="3" key="1">
    <citation type="journal article" date="2019" name="Int. J. Syst. Evol. Microbiol.">
        <title>The Global Catalogue of Microorganisms (GCM) 10K type strain sequencing project: providing services to taxonomists for standard genome sequencing and annotation.</title>
        <authorList>
            <consortium name="The Broad Institute Genomics Platform"/>
            <consortium name="The Broad Institute Genome Sequencing Center for Infectious Disease"/>
            <person name="Wu L."/>
            <person name="Ma J."/>
        </authorList>
    </citation>
    <scope>NUCLEOTIDE SEQUENCE [LARGE SCALE GENOMIC DNA]</scope>
    <source>
        <strain evidence="3">JCM 18514</strain>
    </source>
</reference>
<feature type="domain" description="PPM-type phosphatase" evidence="1">
    <location>
        <begin position="16"/>
        <end position="244"/>
    </location>
</feature>
<dbReference type="CDD" id="cd00143">
    <property type="entry name" value="PP2Cc"/>
    <property type="match status" value="1"/>
</dbReference>
<evidence type="ECO:0000313" key="2">
    <source>
        <dbReference type="EMBL" id="GAA5194258.1"/>
    </source>
</evidence>
<comment type="caution">
    <text evidence="2">The sequence shown here is derived from an EMBL/GenBank/DDBJ whole genome shotgun (WGS) entry which is preliminary data.</text>
</comment>
<sequence>MSMNEKKAGSELLQLQWGIRSDTGLKRKRNEDAVFAVERLFVVADGMGGHEAGEVASSICVQILSRSASSGIVDAAGVSDALRQADAQIRAQTSGRAGTTVAGVALVDEAAAPYWLVFNIGDSRTYRLSRGKLQRVSVDHSEVQEMLDDGDISVEEALVHPRRHVVTRALGAGGNSEADYWMLPAEEGDRMLICSDGLSTEVGEEEILKLLSEMDDAQETADALIQAALNRGGRDNVSVIVIDAGSEPRGQTPASGFDALDADDSTVNLLAVMDRPGGEQ</sequence>
<dbReference type="PROSITE" id="PS51746">
    <property type="entry name" value="PPM_2"/>
    <property type="match status" value="1"/>
</dbReference>
<accession>A0ABP9SEK4</accession>
<name>A0ABP9SEK4_9MICC</name>
<dbReference type="PANTHER" id="PTHR13832">
    <property type="entry name" value="PROTEIN PHOSPHATASE 2C"/>
    <property type="match status" value="1"/>
</dbReference>
<dbReference type="InterPro" id="IPR001932">
    <property type="entry name" value="PPM-type_phosphatase-like_dom"/>
</dbReference>
<organism evidence="2 3">
    <name type="scientific">Arthrobacter gyeryongensis</name>
    <dbReference type="NCBI Taxonomy" id="1650592"/>
    <lineage>
        <taxon>Bacteria</taxon>
        <taxon>Bacillati</taxon>
        <taxon>Actinomycetota</taxon>
        <taxon>Actinomycetes</taxon>
        <taxon>Micrococcales</taxon>
        <taxon>Micrococcaceae</taxon>
        <taxon>Arthrobacter</taxon>
    </lineage>
</organism>
<gene>
    <name evidence="2" type="ORF">GCM10023346_21280</name>
</gene>
<keyword evidence="3" id="KW-1185">Reference proteome</keyword>
<dbReference type="Gene3D" id="3.60.40.10">
    <property type="entry name" value="PPM-type phosphatase domain"/>
    <property type="match status" value="1"/>
</dbReference>
<dbReference type="EMBL" id="BAABKK010000012">
    <property type="protein sequence ID" value="GAA5194258.1"/>
    <property type="molecule type" value="Genomic_DNA"/>
</dbReference>
<proteinExistence type="predicted"/>
<dbReference type="InterPro" id="IPR015655">
    <property type="entry name" value="PP2C"/>
</dbReference>
<dbReference type="SMART" id="SM00332">
    <property type="entry name" value="PP2Cc"/>
    <property type="match status" value="1"/>
</dbReference>
<dbReference type="Pfam" id="PF13672">
    <property type="entry name" value="PP2C_2"/>
    <property type="match status" value="1"/>
</dbReference>
<dbReference type="InterPro" id="IPR036457">
    <property type="entry name" value="PPM-type-like_dom_sf"/>
</dbReference>
<evidence type="ECO:0000313" key="3">
    <source>
        <dbReference type="Proteomes" id="UP001500200"/>
    </source>
</evidence>
<protein>
    <submittedName>
        <fullName evidence="2">Protein phosphatase 2C domain-containing protein</fullName>
    </submittedName>
</protein>
<dbReference type="SMART" id="SM00331">
    <property type="entry name" value="PP2C_SIG"/>
    <property type="match status" value="1"/>
</dbReference>
<evidence type="ECO:0000259" key="1">
    <source>
        <dbReference type="PROSITE" id="PS51746"/>
    </source>
</evidence>
<dbReference type="SUPFAM" id="SSF81606">
    <property type="entry name" value="PP2C-like"/>
    <property type="match status" value="1"/>
</dbReference>
<dbReference type="PANTHER" id="PTHR13832:SF827">
    <property type="entry name" value="PROTEIN PHOSPHATASE 1L"/>
    <property type="match status" value="1"/>
</dbReference>
<dbReference type="Proteomes" id="UP001500200">
    <property type="component" value="Unassembled WGS sequence"/>
</dbReference>